<dbReference type="SUPFAM" id="SSF103473">
    <property type="entry name" value="MFS general substrate transporter"/>
    <property type="match status" value="1"/>
</dbReference>
<evidence type="ECO:0000256" key="5">
    <source>
        <dbReference type="ARBA" id="ARBA00022989"/>
    </source>
</evidence>
<keyword evidence="2" id="KW-0813">Transport</keyword>
<evidence type="ECO:0000259" key="8">
    <source>
        <dbReference type="PROSITE" id="PS50850"/>
    </source>
</evidence>
<feature type="transmembrane region" description="Helical" evidence="7">
    <location>
        <begin position="262"/>
        <end position="280"/>
    </location>
</feature>
<dbReference type="CDD" id="cd06173">
    <property type="entry name" value="MFS_MefA_like"/>
    <property type="match status" value="1"/>
</dbReference>
<evidence type="ECO:0000256" key="3">
    <source>
        <dbReference type="ARBA" id="ARBA00022475"/>
    </source>
</evidence>
<dbReference type="InterPro" id="IPR020846">
    <property type="entry name" value="MFS_dom"/>
</dbReference>
<protein>
    <submittedName>
        <fullName evidence="9">MFS permease</fullName>
    </submittedName>
</protein>
<dbReference type="Proteomes" id="UP000217289">
    <property type="component" value="Chromosome"/>
</dbReference>
<feature type="transmembrane region" description="Helical" evidence="7">
    <location>
        <begin position="112"/>
        <end position="135"/>
    </location>
</feature>
<evidence type="ECO:0000256" key="7">
    <source>
        <dbReference type="SAM" id="Phobius"/>
    </source>
</evidence>
<dbReference type="InterPro" id="IPR010290">
    <property type="entry name" value="TM_effector"/>
</dbReference>
<dbReference type="AlphaFoldDB" id="A0A250ICZ7"/>
<sequence>MTAPDASARPPSVFRHRDFRLYQLVRLCAVFAMQVESVAIGWQVYEMTGSALALGYTGLAQFLPFVSFALVGGQVADRVDRRAILIVCQSVMLLCSLLLLAFSLGHIRDVRFVYGVLVLFGTARAFYAPASSALVPRLVPAEELTRAVAVNSSTWQVATIAGPAVGGLLYGWGGATGAYVGSAALCALTVVGMLSLKVRTGQVSRETFSLETLFAGFRFVRRQRMLLGSITLDLFAVLLGGAVALLPIYARDVLHTGPWGMGLLRSAPAAGAAVMAVFLASRPLGGRAGWKMFIAVAIFGLATLVFGLSHSLPLSLVALGVAGAADMVSVVVRSTLEMVATPDEMRGRVGAVNMMCVGASNELGEFRAGAFAEHMGAVSAVVSGAVGTLIVVGLWAWGFPELRRVDHLEQAAREPLPPEAPEALSAPPAH</sequence>
<reference evidence="9 10" key="1">
    <citation type="submission" date="2017-06" db="EMBL/GenBank/DDBJ databases">
        <authorList>
            <person name="Kim H.J."/>
            <person name="Triplett B.A."/>
        </authorList>
    </citation>
    <scope>NUCLEOTIDE SEQUENCE [LARGE SCALE GENOMIC DNA]</scope>
    <source>
        <strain evidence="9 10">DSM 14713</strain>
    </source>
</reference>
<dbReference type="PANTHER" id="PTHR23513">
    <property type="entry name" value="INTEGRAL MEMBRANE EFFLUX PROTEIN-RELATED"/>
    <property type="match status" value="1"/>
</dbReference>
<dbReference type="GO" id="GO:0005886">
    <property type="term" value="C:plasma membrane"/>
    <property type="evidence" value="ECO:0007669"/>
    <property type="project" value="UniProtKB-SubCell"/>
</dbReference>
<evidence type="ECO:0000256" key="6">
    <source>
        <dbReference type="ARBA" id="ARBA00023136"/>
    </source>
</evidence>
<feature type="transmembrane region" description="Helical" evidence="7">
    <location>
        <begin position="226"/>
        <end position="250"/>
    </location>
</feature>
<comment type="subcellular location">
    <subcellularLocation>
        <location evidence="1">Cell membrane</location>
        <topology evidence="1">Multi-pass membrane protein</topology>
    </subcellularLocation>
</comment>
<evidence type="ECO:0000256" key="2">
    <source>
        <dbReference type="ARBA" id="ARBA00022448"/>
    </source>
</evidence>
<evidence type="ECO:0000313" key="9">
    <source>
        <dbReference type="EMBL" id="ATB29090.1"/>
    </source>
</evidence>
<dbReference type="EMBL" id="CP022163">
    <property type="protein sequence ID" value="ATB29090.1"/>
    <property type="molecule type" value="Genomic_DNA"/>
</dbReference>
<dbReference type="GO" id="GO:0022857">
    <property type="term" value="F:transmembrane transporter activity"/>
    <property type="evidence" value="ECO:0007669"/>
    <property type="project" value="InterPro"/>
</dbReference>
<keyword evidence="3" id="KW-1003">Cell membrane</keyword>
<evidence type="ECO:0000256" key="1">
    <source>
        <dbReference type="ARBA" id="ARBA00004651"/>
    </source>
</evidence>
<dbReference type="InterPro" id="IPR036259">
    <property type="entry name" value="MFS_trans_sf"/>
</dbReference>
<dbReference type="RefSeq" id="WP_095977707.1">
    <property type="nucleotide sequence ID" value="NZ_CP022163.1"/>
</dbReference>
<accession>A0A250ICZ7</accession>
<keyword evidence="5 7" id="KW-1133">Transmembrane helix</keyword>
<feature type="transmembrane region" description="Helical" evidence="7">
    <location>
        <begin position="83"/>
        <end position="106"/>
    </location>
</feature>
<keyword evidence="6 7" id="KW-0472">Membrane</keyword>
<feature type="domain" description="Major facilitator superfamily (MFS) profile" evidence="8">
    <location>
        <begin position="1"/>
        <end position="201"/>
    </location>
</feature>
<dbReference type="OrthoDB" id="7283966at2"/>
<dbReference type="Pfam" id="PF05977">
    <property type="entry name" value="MFS_3"/>
    <property type="match status" value="1"/>
</dbReference>
<organism evidence="9 10">
    <name type="scientific">Melittangium boletus DSM 14713</name>
    <dbReference type="NCBI Taxonomy" id="1294270"/>
    <lineage>
        <taxon>Bacteria</taxon>
        <taxon>Pseudomonadati</taxon>
        <taxon>Myxococcota</taxon>
        <taxon>Myxococcia</taxon>
        <taxon>Myxococcales</taxon>
        <taxon>Cystobacterineae</taxon>
        <taxon>Archangiaceae</taxon>
        <taxon>Melittangium</taxon>
    </lineage>
</organism>
<feature type="transmembrane region" description="Helical" evidence="7">
    <location>
        <begin position="178"/>
        <end position="196"/>
    </location>
</feature>
<feature type="transmembrane region" description="Helical" evidence="7">
    <location>
        <begin position="292"/>
        <end position="310"/>
    </location>
</feature>
<keyword evidence="10" id="KW-1185">Reference proteome</keyword>
<dbReference type="KEGG" id="mbd:MEBOL_002539"/>
<keyword evidence="4 7" id="KW-0812">Transmembrane</keyword>
<evidence type="ECO:0000313" key="10">
    <source>
        <dbReference type="Proteomes" id="UP000217289"/>
    </source>
</evidence>
<dbReference type="Gene3D" id="1.20.1250.20">
    <property type="entry name" value="MFS general substrate transporter like domains"/>
    <property type="match status" value="1"/>
</dbReference>
<dbReference type="PROSITE" id="PS50850">
    <property type="entry name" value="MFS"/>
    <property type="match status" value="1"/>
</dbReference>
<gene>
    <name evidence="9" type="ORF">MEBOL_002539</name>
</gene>
<proteinExistence type="predicted"/>
<evidence type="ECO:0000256" key="4">
    <source>
        <dbReference type="ARBA" id="ARBA00022692"/>
    </source>
</evidence>
<dbReference type="PANTHER" id="PTHR23513:SF9">
    <property type="entry name" value="ENTEROBACTIN EXPORTER ENTS"/>
    <property type="match status" value="1"/>
</dbReference>
<name>A0A250ICZ7_9BACT</name>
<feature type="transmembrane region" description="Helical" evidence="7">
    <location>
        <begin position="51"/>
        <end position="71"/>
    </location>
</feature>
<feature type="transmembrane region" description="Helical" evidence="7">
    <location>
        <begin position="377"/>
        <end position="398"/>
    </location>
</feature>